<keyword evidence="10" id="KW-1185">Reference proteome</keyword>
<keyword evidence="4 8" id="KW-0812">Transmembrane</keyword>
<dbReference type="InterPro" id="IPR028362">
    <property type="entry name" value="AlgI"/>
</dbReference>
<evidence type="ECO:0000256" key="1">
    <source>
        <dbReference type="ARBA" id="ARBA00004651"/>
    </source>
</evidence>
<keyword evidence="3 7" id="KW-1003">Cell membrane</keyword>
<gene>
    <name evidence="9" type="ORF">H8708_11795</name>
</gene>
<keyword evidence="7" id="KW-0012">Acyltransferase</keyword>
<name>A0ABR7NUV7_9FIRM</name>
<reference evidence="9 10" key="1">
    <citation type="submission" date="2020-08" db="EMBL/GenBank/DDBJ databases">
        <title>Genome public.</title>
        <authorList>
            <person name="Liu C."/>
            <person name="Sun Q."/>
        </authorList>
    </citation>
    <scope>NUCLEOTIDE SEQUENCE [LARGE SCALE GENOMIC DNA]</scope>
    <source>
        <strain evidence="9 10">BX10</strain>
    </source>
</reference>
<dbReference type="PANTHER" id="PTHR13285">
    <property type="entry name" value="ACYLTRANSFERASE"/>
    <property type="match status" value="1"/>
</dbReference>
<dbReference type="PIRSF" id="PIRSF500217">
    <property type="entry name" value="AlgI"/>
    <property type="match status" value="1"/>
</dbReference>
<dbReference type="InterPro" id="IPR004299">
    <property type="entry name" value="MBOAT_fam"/>
</dbReference>
<keyword evidence="7" id="KW-0808">Transferase</keyword>
<comment type="subcellular location">
    <subcellularLocation>
        <location evidence="1">Cell membrane</location>
        <topology evidence="1">Multi-pass membrane protein</topology>
    </subcellularLocation>
</comment>
<evidence type="ECO:0000256" key="4">
    <source>
        <dbReference type="ARBA" id="ARBA00022692"/>
    </source>
</evidence>
<evidence type="ECO:0000256" key="6">
    <source>
        <dbReference type="ARBA" id="ARBA00023136"/>
    </source>
</evidence>
<feature type="transmembrane region" description="Helical" evidence="8">
    <location>
        <begin position="76"/>
        <end position="95"/>
    </location>
</feature>
<feature type="transmembrane region" description="Helical" evidence="8">
    <location>
        <begin position="224"/>
        <end position="241"/>
    </location>
</feature>
<keyword evidence="6 7" id="KW-0472">Membrane</keyword>
<dbReference type="EMBL" id="JACRTJ010000025">
    <property type="protein sequence ID" value="MBC8599899.1"/>
    <property type="molecule type" value="Genomic_DNA"/>
</dbReference>
<dbReference type="Pfam" id="PF03062">
    <property type="entry name" value="MBOAT"/>
    <property type="match status" value="1"/>
</dbReference>
<dbReference type="Proteomes" id="UP000647491">
    <property type="component" value="Unassembled WGS sequence"/>
</dbReference>
<organism evidence="9 10">
    <name type="scientific">Enterocloster hominis</name>
    <name type="common">ex Liu et al. 2021</name>
    <dbReference type="NCBI Taxonomy" id="2763663"/>
    <lineage>
        <taxon>Bacteria</taxon>
        <taxon>Bacillati</taxon>
        <taxon>Bacillota</taxon>
        <taxon>Clostridia</taxon>
        <taxon>Lachnospirales</taxon>
        <taxon>Lachnospiraceae</taxon>
        <taxon>Enterocloster</taxon>
    </lineage>
</organism>
<feature type="transmembrane region" description="Helical" evidence="8">
    <location>
        <begin position="312"/>
        <end position="341"/>
    </location>
</feature>
<protein>
    <submittedName>
        <fullName evidence="9">MBOAT family protein</fullName>
    </submittedName>
</protein>
<feature type="transmembrane region" description="Helical" evidence="8">
    <location>
        <begin position="6"/>
        <end position="23"/>
    </location>
</feature>
<proteinExistence type="inferred from homology"/>
<dbReference type="InterPro" id="IPR051085">
    <property type="entry name" value="MB_O-acyltransferase"/>
</dbReference>
<feature type="transmembrane region" description="Helical" evidence="8">
    <location>
        <begin position="107"/>
        <end position="129"/>
    </location>
</feature>
<comment type="similarity">
    <text evidence="2 7">Belongs to the membrane-bound acyltransferase family.</text>
</comment>
<dbReference type="InterPro" id="IPR024194">
    <property type="entry name" value="Ac/AlaTfrase_AlgI/DltB"/>
</dbReference>
<feature type="transmembrane region" description="Helical" evidence="8">
    <location>
        <begin position="402"/>
        <end position="426"/>
    </location>
</feature>
<feature type="transmembrane region" description="Helical" evidence="8">
    <location>
        <begin position="30"/>
        <end position="56"/>
    </location>
</feature>
<evidence type="ECO:0000256" key="7">
    <source>
        <dbReference type="PIRNR" id="PIRNR016636"/>
    </source>
</evidence>
<keyword evidence="5 8" id="KW-1133">Transmembrane helix</keyword>
<feature type="transmembrane region" description="Helical" evidence="8">
    <location>
        <begin position="438"/>
        <end position="456"/>
    </location>
</feature>
<dbReference type="PANTHER" id="PTHR13285:SF18">
    <property type="entry name" value="PROTEIN-CYSTEINE N-PALMITOYLTRANSFERASE RASP"/>
    <property type="match status" value="1"/>
</dbReference>
<evidence type="ECO:0000256" key="8">
    <source>
        <dbReference type="SAM" id="Phobius"/>
    </source>
</evidence>
<evidence type="ECO:0000256" key="2">
    <source>
        <dbReference type="ARBA" id="ARBA00010323"/>
    </source>
</evidence>
<evidence type="ECO:0000256" key="3">
    <source>
        <dbReference type="ARBA" id="ARBA00022475"/>
    </source>
</evidence>
<dbReference type="PIRSF" id="PIRSF016636">
    <property type="entry name" value="AlgI_DltB"/>
    <property type="match status" value="1"/>
</dbReference>
<evidence type="ECO:0000256" key="5">
    <source>
        <dbReference type="ARBA" id="ARBA00022989"/>
    </source>
</evidence>
<comment type="caution">
    <text evidence="9">The sequence shown here is derived from an EMBL/GenBank/DDBJ whole genome shotgun (WGS) entry which is preliminary data.</text>
</comment>
<evidence type="ECO:0000313" key="9">
    <source>
        <dbReference type="EMBL" id="MBC8599899.1"/>
    </source>
</evidence>
<sequence>MVFSSLLFLFRFLPLFLALYFLVPRKLRNGVLFIGSLIFYGWGEPVYISLLLFSTLVDFFHGKLVGSFLERGNRKAARMTVASSAFINLALLVIFKYTDFFIRSINSLTGSGIPLLGLALPIGISFYTFQTMSYTIDVYRGEAPVQNNIISFGAYVSMFPQLIAGPIVRYQDIAAELNTRTESLERFSLGIRRFVVGLGKKVLLANQAGALWTEITAILPADRSVLMVWMGILAFAFQIYFDFSGYSDMAVGMGHMLGFHFPENFNYPYISKSITEFWRRWHISLGTWFKEYVYIPLGGNRKGGLLQVRNILVVWLLTGIWHGASVNFLLWGIYFGLLLLLEKFVLMKYLKKLPSLLQCAYAFLLVLLGWVLFAFEDMGQGFQYLLQMTGAAGLSLCNERTIFLLSGNLVLLAACALGSTPLPARAAGRWKDRVPEPLFLGLVLLLSVAYLVNATYNPFLYFRF</sequence>
<evidence type="ECO:0000313" key="10">
    <source>
        <dbReference type="Proteomes" id="UP000647491"/>
    </source>
</evidence>
<dbReference type="RefSeq" id="WP_262427955.1">
    <property type="nucleotide sequence ID" value="NZ_JACRTJ010000025.1"/>
</dbReference>
<feature type="transmembrane region" description="Helical" evidence="8">
    <location>
        <begin position="353"/>
        <end position="375"/>
    </location>
</feature>
<accession>A0ABR7NUV7</accession>